<feature type="domain" description="Prepilin type IV endopeptidase peptidase" evidence="7">
    <location>
        <begin position="7"/>
        <end position="109"/>
    </location>
</feature>
<reference evidence="8 9" key="2">
    <citation type="journal article" date="2016" name="Genome Announc.">
        <title>Complete Genome Sequence of Sphingopyxis macrogoltabida Strain 203N (NBRC 111659), a Polyethylene Glycol Degrader.</title>
        <authorList>
            <person name="Ohtsubo Y."/>
            <person name="Nonoyama S."/>
            <person name="Nagata Y."/>
            <person name="Numata M."/>
            <person name="Tsuchikane K."/>
            <person name="Hosoyama A."/>
            <person name="Yamazoe A."/>
            <person name="Tsuda M."/>
            <person name="Fujita N."/>
            <person name="Kawai F."/>
        </authorList>
    </citation>
    <scope>NUCLEOTIDE SEQUENCE [LARGE SCALE GENOMIC DNA]</scope>
    <source>
        <strain evidence="8 9">203N</strain>
    </source>
</reference>
<evidence type="ECO:0000256" key="6">
    <source>
        <dbReference type="SAM" id="Phobius"/>
    </source>
</evidence>
<keyword evidence="5 6" id="KW-0472">Membrane</keyword>
<dbReference type="KEGG" id="smaz:LH19_17045"/>
<dbReference type="GO" id="GO:0005886">
    <property type="term" value="C:plasma membrane"/>
    <property type="evidence" value="ECO:0007669"/>
    <property type="project" value="UniProtKB-SubCell"/>
</dbReference>
<evidence type="ECO:0000313" key="8">
    <source>
        <dbReference type="EMBL" id="AMU90842.1"/>
    </source>
</evidence>
<evidence type="ECO:0000313" key="9">
    <source>
        <dbReference type="Proteomes" id="UP000076088"/>
    </source>
</evidence>
<dbReference type="InterPro" id="IPR052218">
    <property type="entry name" value="Preflagellin_Peptidase"/>
</dbReference>
<dbReference type="PANTHER" id="PTHR36506:SF1">
    <property type="entry name" value="PREFLAGELLIN PEPTIDASE"/>
    <property type="match status" value="1"/>
</dbReference>
<dbReference type="InterPro" id="IPR000045">
    <property type="entry name" value="Prepilin_IV_endopep_pep"/>
</dbReference>
<dbReference type="AlphaFoldDB" id="A0AAC9AVY9"/>
<evidence type="ECO:0000256" key="2">
    <source>
        <dbReference type="ARBA" id="ARBA00022475"/>
    </source>
</evidence>
<evidence type="ECO:0000256" key="1">
    <source>
        <dbReference type="ARBA" id="ARBA00004651"/>
    </source>
</evidence>
<evidence type="ECO:0000259" key="7">
    <source>
        <dbReference type="Pfam" id="PF01478"/>
    </source>
</evidence>
<gene>
    <name evidence="8" type="ORF">ATM17_17615</name>
</gene>
<evidence type="ECO:0000256" key="5">
    <source>
        <dbReference type="ARBA" id="ARBA00023136"/>
    </source>
</evidence>
<comment type="subcellular location">
    <subcellularLocation>
        <location evidence="1">Cell membrane</location>
        <topology evidence="1">Multi-pass membrane protein</topology>
    </subcellularLocation>
</comment>
<dbReference type="GO" id="GO:0004190">
    <property type="term" value="F:aspartic-type endopeptidase activity"/>
    <property type="evidence" value="ECO:0007669"/>
    <property type="project" value="InterPro"/>
</dbReference>
<dbReference type="Pfam" id="PF01478">
    <property type="entry name" value="Peptidase_A24"/>
    <property type="match status" value="1"/>
</dbReference>
<dbReference type="EMBL" id="CP013344">
    <property type="protein sequence ID" value="AMU90842.1"/>
    <property type="molecule type" value="Genomic_DNA"/>
</dbReference>
<organism evidence="8 9">
    <name type="scientific">Sphingopyxis macrogoltabida</name>
    <name type="common">Sphingomonas macrogoltabidus</name>
    <dbReference type="NCBI Taxonomy" id="33050"/>
    <lineage>
        <taxon>Bacteria</taxon>
        <taxon>Pseudomonadati</taxon>
        <taxon>Pseudomonadota</taxon>
        <taxon>Alphaproteobacteria</taxon>
        <taxon>Sphingomonadales</taxon>
        <taxon>Sphingomonadaceae</taxon>
        <taxon>Sphingopyxis</taxon>
    </lineage>
</organism>
<keyword evidence="2" id="KW-1003">Cell membrane</keyword>
<feature type="transmembrane region" description="Helical" evidence="6">
    <location>
        <begin position="137"/>
        <end position="155"/>
    </location>
</feature>
<name>A0AAC9AVY9_SPHMC</name>
<dbReference type="Gene3D" id="1.20.120.1220">
    <property type="match status" value="1"/>
</dbReference>
<evidence type="ECO:0000256" key="4">
    <source>
        <dbReference type="ARBA" id="ARBA00022989"/>
    </source>
</evidence>
<feature type="transmembrane region" description="Helical" evidence="6">
    <location>
        <begin position="55"/>
        <end position="75"/>
    </location>
</feature>
<proteinExistence type="predicted"/>
<sequence>MIAIKAAFVTILAFAAWSDARRFLIPNIYSLLLLLLGALAWVAGFPFAAPLWSHAAHFVLALGLGMLLFHFGWFGGGDVKLYAALASWFPLSSGLFLLLTVSLSGAAVVLLSIVFHQIRAFYGPAERKKGSFMTRRIAYGLAIAAGGVFSMLWRYS</sequence>
<feature type="transmembrane region" description="Helical" evidence="6">
    <location>
        <begin position="28"/>
        <end position="48"/>
    </location>
</feature>
<feature type="transmembrane region" description="Helical" evidence="6">
    <location>
        <begin position="95"/>
        <end position="116"/>
    </location>
</feature>
<dbReference type="RefSeq" id="WP_054730387.1">
    <property type="nucleotide sequence ID" value="NZ_CP009429.1"/>
</dbReference>
<dbReference type="Proteomes" id="UP000076088">
    <property type="component" value="Chromosome"/>
</dbReference>
<protein>
    <recommendedName>
        <fullName evidence="7">Prepilin type IV endopeptidase peptidase domain-containing protein</fullName>
    </recommendedName>
</protein>
<keyword evidence="3 6" id="KW-0812">Transmembrane</keyword>
<evidence type="ECO:0000256" key="3">
    <source>
        <dbReference type="ARBA" id="ARBA00022692"/>
    </source>
</evidence>
<keyword evidence="9" id="KW-1185">Reference proteome</keyword>
<accession>A0AAC9AVY9</accession>
<reference evidence="9" key="1">
    <citation type="submission" date="2015-11" db="EMBL/GenBank/DDBJ databases">
        <title>Complete genome sequence of a polyethylene-glycol degrader Sphingopyxis macrogoltabida 203N (NBRC 111659).</title>
        <authorList>
            <person name="Yoshiyuki O."/>
            <person name="Shouta N."/>
            <person name="Nagata Y."/>
            <person name="Numata M."/>
            <person name="Tsuchikane K."/>
            <person name="Hosoyama A."/>
            <person name="Yamazoe A."/>
            <person name="Tsuda M."/>
            <person name="Fujita N."/>
            <person name="Kawai F."/>
        </authorList>
    </citation>
    <scope>NUCLEOTIDE SEQUENCE [LARGE SCALE GENOMIC DNA]</scope>
    <source>
        <strain evidence="9">203N</strain>
    </source>
</reference>
<keyword evidence="4 6" id="KW-1133">Transmembrane helix</keyword>
<dbReference type="PANTHER" id="PTHR36506">
    <property type="entry name" value="PREFLAGELLIN PEPTIDASE"/>
    <property type="match status" value="1"/>
</dbReference>